<dbReference type="PROSITE" id="PS51257">
    <property type="entry name" value="PROKAR_LIPOPROTEIN"/>
    <property type="match status" value="1"/>
</dbReference>
<dbReference type="InterPro" id="IPR027417">
    <property type="entry name" value="P-loop_NTPase"/>
</dbReference>
<dbReference type="CDD" id="cd01127">
    <property type="entry name" value="TrwB_TraG_TraD_VirD4"/>
    <property type="match status" value="1"/>
</dbReference>
<dbReference type="Gene3D" id="3.40.50.300">
    <property type="entry name" value="P-loop containing nucleotide triphosphate hydrolases"/>
    <property type="match status" value="1"/>
</dbReference>
<evidence type="ECO:0000313" key="10">
    <source>
        <dbReference type="Proteomes" id="UP001500266"/>
    </source>
</evidence>
<feature type="compositionally biased region" description="Low complexity" evidence="6">
    <location>
        <begin position="594"/>
        <end position="606"/>
    </location>
</feature>
<dbReference type="Pfam" id="PF12696">
    <property type="entry name" value="TraG-D_C"/>
    <property type="match status" value="1"/>
</dbReference>
<dbReference type="InterPro" id="IPR051539">
    <property type="entry name" value="T4SS-coupling_protein"/>
</dbReference>
<dbReference type="InterPro" id="IPR032689">
    <property type="entry name" value="TraG-D_C"/>
</dbReference>
<accession>A0ABP7YTT9</accession>
<comment type="subcellular location">
    <subcellularLocation>
        <location evidence="1">Cell membrane</location>
        <topology evidence="1">Multi-pass membrane protein</topology>
    </subcellularLocation>
</comment>
<dbReference type="PANTHER" id="PTHR37937:SF1">
    <property type="entry name" value="CONJUGATIVE TRANSFER: DNA TRANSPORT"/>
    <property type="match status" value="1"/>
</dbReference>
<comment type="caution">
    <text evidence="9">The sequence shown here is derived from an EMBL/GenBank/DDBJ whole genome shotgun (WGS) entry which is preliminary data.</text>
</comment>
<protein>
    <recommendedName>
        <fullName evidence="8">TraD/TraG TraM recognition site domain-containing protein</fullName>
    </recommendedName>
</protein>
<sequence>MGRDRPRSDEVDDAAYAFLVTVANTIVAVAAFGCFMIWLAGQLSGLLSGNGWPDSGPKDCFGVAYRFLRDPLDPAAAWPAAAAPDLGPLWLLCAILLVFLALTGWAAFWLVRFALNWRRRREFRRLRLGFASGNEIRKMLSEKAVLKKAGSVRPSTKGKSGVKPTDVGFYLGRDIRSRQKLYSSVEDVFIILAPPRQGKDVHFCAPYTIDAPGACIVTSTRADAFTNTYAMRAKMGEVHVFDPNGLTRWPQQLRWSPIKGCEDPNVAALRAGTFVDASGFEVTGDAAFLVAAQTSILRCYLHAAAIGGRTMRDVMRWAFQPNNTEPLQLLRKGEAEGTAPMGWAGQYESLMVANTSMGGRIWPGLIQILACFSDPRVLDACSPPPEETFDMKRFLSGRNTLYILGKEQKTGGIAPVVTAMMEDLFDSARKEATKMPSSRLDPPLTVELNEAAHISPMPSLPAYMGDSGGFSIALHVYLQSLSQARARWGDHEAMIMWDNAAVRVIMGGAGNVEDLEDVSRLMGKVRGKDVLSPDEIRTLKFGSAVVVARSARPVEVQLTPWWKREDGDEIAKGKAETEKMITEIGKTPRGLGGSTPTAPAAAPAGDGAAGGANGIGNGDLTAKPQGPNGAAQQAPGADQGEQQVRVDGGTA</sequence>
<evidence type="ECO:0000256" key="7">
    <source>
        <dbReference type="SAM" id="Phobius"/>
    </source>
</evidence>
<keyword evidence="4 7" id="KW-1133">Transmembrane helix</keyword>
<feature type="domain" description="TraD/TraG TraM recognition site" evidence="8">
    <location>
        <begin position="443"/>
        <end position="526"/>
    </location>
</feature>
<feature type="transmembrane region" description="Helical" evidence="7">
    <location>
        <begin position="15"/>
        <end position="40"/>
    </location>
</feature>
<name>A0ABP7YTT9_9ACTN</name>
<dbReference type="SUPFAM" id="SSF52540">
    <property type="entry name" value="P-loop containing nucleoside triphosphate hydrolases"/>
    <property type="match status" value="1"/>
</dbReference>
<dbReference type="PANTHER" id="PTHR37937">
    <property type="entry name" value="CONJUGATIVE TRANSFER: DNA TRANSPORT"/>
    <property type="match status" value="1"/>
</dbReference>
<dbReference type="EMBL" id="BAABDO010000035">
    <property type="protein sequence ID" value="GAA4140860.1"/>
    <property type="molecule type" value="Genomic_DNA"/>
</dbReference>
<evidence type="ECO:0000256" key="4">
    <source>
        <dbReference type="ARBA" id="ARBA00022989"/>
    </source>
</evidence>
<evidence type="ECO:0000256" key="6">
    <source>
        <dbReference type="SAM" id="MobiDB-lite"/>
    </source>
</evidence>
<gene>
    <name evidence="9" type="ORF">GCM10022416_28400</name>
</gene>
<keyword evidence="10" id="KW-1185">Reference proteome</keyword>
<keyword evidence="5 7" id="KW-0472">Membrane</keyword>
<dbReference type="Proteomes" id="UP001500266">
    <property type="component" value="Unassembled WGS sequence"/>
</dbReference>
<keyword evidence="3 7" id="KW-0812">Transmembrane</keyword>
<evidence type="ECO:0000256" key="2">
    <source>
        <dbReference type="ARBA" id="ARBA00022475"/>
    </source>
</evidence>
<feature type="region of interest" description="Disordered" evidence="6">
    <location>
        <begin position="584"/>
        <end position="651"/>
    </location>
</feature>
<evidence type="ECO:0000256" key="3">
    <source>
        <dbReference type="ARBA" id="ARBA00022692"/>
    </source>
</evidence>
<evidence type="ECO:0000256" key="5">
    <source>
        <dbReference type="ARBA" id="ARBA00023136"/>
    </source>
</evidence>
<evidence type="ECO:0000259" key="8">
    <source>
        <dbReference type="Pfam" id="PF12696"/>
    </source>
</evidence>
<keyword evidence="2" id="KW-1003">Cell membrane</keyword>
<proteinExistence type="predicted"/>
<feature type="compositionally biased region" description="Low complexity" evidence="6">
    <location>
        <begin position="618"/>
        <end position="643"/>
    </location>
</feature>
<dbReference type="RefSeq" id="WP_345021445.1">
    <property type="nucleotide sequence ID" value="NZ_BAABDO010000035.1"/>
</dbReference>
<evidence type="ECO:0000256" key="1">
    <source>
        <dbReference type="ARBA" id="ARBA00004651"/>
    </source>
</evidence>
<evidence type="ECO:0000313" key="9">
    <source>
        <dbReference type="EMBL" id="GAA4140860.1"/>
    </source>
</evidence>
<feature type="compositionally biased region" description="Gly residues" evidence="6">
    <location>
        <begin position="607"/>
        <end position="617"/>
    </location>
</feature>
<organism evidence="9 10">
    <name type="scientific">Actinomadura keratinilytica</name>
    <dbReference type="NCBI Taxonomy" id="547461"/>
    <lineage>
        <taxon>Bacteria</taxon>
        <taxon>Bacillati</taxon>
        <taxon>Actinomycetota</taxon>
        <taxon>Actinomycetes</taxon>
        <taxon>Streptosporangiales</taxon>
        <taxon>Thermomonosporaceae</taxon>
        <taxon>Actinomadura</taxon>
    </lineage>
</organism>
<reference evidence="10" key="1">
    <citation type="journal article" date="2019" name="Int. J. Syst. Evol. Microbiol.">
        <title>The Global Catalogue of Microorganisms (GCM) 10K type strain sequencing project: providing services to taxonomists for standard genome sequencing and annotation.</title>
        <authorList>
            <consortium name="The Broad Institute Genomics Platform"/>
            <consortium name="The Broad Institute Genome Sequencing Center for Infectious Disease"/>
            <person name="Wu L."/>
            <person name="Ma J."/>
        </authorList>
    </citation>
    <scope>NUCLEOTIDE SEQUENCE [LARGE SCALE GENOMIC DNA]</scope>
    <source>
        <strain evidence="10">JCM 17316</strain>
    </source>
</reference>
<feature type="transmembrane region" description="Helical" evidence="7">
    <location>
        <begin position="89"/>
        <end position="115"/>
    </location>
</feature>